<feature type="domain" description="C2H2-type" evidence="13">
    <location>
        <begin position="37"/>
        <end position="64"/>
    </location>
</feature>
<keyword evidence="8" id="KW-0804">Transcription</keyword>
<evidence type="ECO:0000313" key="15">
    <source>
        <dbReference type="Proteomes" id="UP000585317"/>
    </source>
</evidence>
<comment type="caution">
    <text evidence="14">The sequence shown here is derived from an EMBL/GenBank/DDBJ whole genome shotgun (WGS) entry which is preliminary data.</text>
</comment>
<keyword evidence="5" id="KW-0862">Zinc</keyword>
<keyword evidence="7" id="KW-0238">DNA-binding</keyword>
<keyword evidence="4 11" id="KW-0863">Zinc-finger</keyword>
<evidence type="ECO:0000256" key="2">
    <source>
        <dbReference type="ARBA" id="ARBA00022723"/>
    </source>
</evidence>
<feature type="domain" description="C2H2-type" evidence="13">
    <location>
        <begin position="7"/>
        <end position="36"/>
    </location>
</feature>
<accession>A0A7L4E671</accession>
<feature type="non-terminal residue" evidence="14">
    <location>
        <position position="1"/>
    </location>
</feature>
<organism evidence="14 15">
    <name type="scientific">Hirundo rustica</name>
    <name type="common">Barn swallow</name>
    <dbReference type="NCBI Taxonomy" id="43150"/>
    <lineage>
        <taxon>Eukaryota</taxon>
        <taxon>Metazoa</taxon>
        <taxon>Chordata</taxon>
        <taxon>Craniata</taxon>
        <taxon>Vertebrata</taxon>
        <taxon>Euteleostomi</taxon>
        <taxon>Archelosauria</taxon>
        <taxon>Archosauria</taxon>
        <taxon>Dinosauria</taxon>
        <taxon>Saurischia</taxon>
        <taxon>Theropoda</taxon>
        <taxon>Coelurosauria</taxon>
        <taxon>Aves</taxon>
        <taxon>Neognathae</taxon>
        <taxon>Neoaves</taxon>
        <taxon>Telluraves</taxon>
        <taxon>Australaves</taxon>
        <taxon>Passeriformes</taxon>
        <taxon>Sylvioidea</taxon>
        <taxon>Hirundinidae</taxon>
        <taxon>Hirundo</taxon>
    </lineage>
</organism>
<dbReference type="GO" id="GO:0000981">
    <property type="term" value="F:DNA-binding transcription factor activity, RNA polymerase II-specific"/>
    <property type="evidence" value="ECO:0007669"/>
    <property type="project" value="TreeGrafter"/>
</dbReference>
<evidence type="ECO:0000256" key="12">
    <source>
        <dbReference type="SAM" id="MobiDB-lite"/>
    </source>
</evidence>
<reference evidence="14 15" key="1">
    <citation type="submission" date="2019-09" db="EMBL/GenBank/DDBJ databases">
        <title>Bird 10,000 Genomes (B10K) Project - Family phase.</title>
        <authorList>
            <person name="Zhang G."/>
        </authorList>
    </citation>
    <scope>NUCLEOTIDE SEQUENCE [LARGE SCALE GENOMIC DNA]</scope>
    <source>
        <strain evidence="14">B10K-DU-001-67</strain>
        <tissue evidence="14">Muscle</tissue>
    </source>
</reference>
<comment type="subcellular location">
    <subcellularLocation>
        <location evidence="1">Nucleus</location>
    </subcellularLocation>
</comment>
<gene>
    <name evidence="14" type="primary">Sp7</name>
    <name evidence="14" type="ORF">HIRRUS_R15941</name>
</gene>
<dbReference type="InterPro" id="IPR013087">
    <property type="entry name" value="Znf_C2H2_type"/>
</dbReference>
<evidence type="ECO:0000256" key="9">
    <source>
        <dbReference type="ARBA" id="ARBA00023242"/>
    </source>
</evidence>
<dbReference type="PROSITE" id="PS50157">
    <property type="entry name" value="ZINC_FINGER_C2H2_2"/>
    <property type="match status" value="2"/>
</dbReference>
<evidence type="ECO:0000256" key="8">
    <source>
        <dbReference type="ARBA" id="ARBA00023163"/>
    </source>
</evidence>
<dbReference type="SUPFAM" id="SSF57667">
    <property type="entry name" value="beta-beta-alpha zinc fingers"/>
    <property type="match status" value="1"/>
</dbReference>
<dbReference type="PANTHER" id="PTHR23235:SF19">
    <property type="entry name" value="TRANSCRIPTION FACTOR SP7"/>
    <property type="match status" value="1"/>
</dbReference>
<dbReference type="InterPro" id="IPR036236">
    <property type="entry name" value="Znf_C2H2_sf"/>
</dbReference>
<comment type="similarity">
    <text evidence="10">Belongs to the Sp1 C2H2-type zinc-finger protein family.</text>
</comment>
<dbReference type="PROSITE" id="PS00028">
    <property type="entry name" value="ZINC_FINGER_C2H2_1"/>
    <property type="match status" value="2"/>
</dbReference>
<keyword evidence="9" id="KW-0539">Nucleus</keyword>
<evidence type="ECO:0000256" key="6">
    <source>
        <dbReference type="ARBA" id="ARBA00023015"/>
    </source>
</evidence>
<evidence type="ECO:0000256" key="5">
    <source>
        <dbReference type="ARBA" id="ARBA00022833"/>
    </source>
</evidence>
<evidence type="ECO:0000256" key="4">
    <source>
        <dbReference type="ARBA" id="ARBA00022771"/>
    </source>
</evidence>
<evidence type="ECO:0000256" key="11">
    <source>
        <dbReference type="PROSITE-ProRule" id="PRU00042"/>
    </source>
</evidence>
<keyword evidence="3" id="KW-0677">Repeat</keyword>
<evidence type="ECO:0000259" key="13">
    <source>
        <dbReference type="PROSITE" id="PS50157"/>
    </source>
</evidence>
<evidence type="ECO:0000256" key="10">
    <source>
        <dbReference type="ARBA" id="ARBA00038409"/>
    </source>
</evidence>
<dbReference type="GO" id="GO:0005634">
    <property type="term" value="C:nucleus"/>
    <property type="evidence" value="ECO:0007669"/>
    <property type="project" value="UniProtKB-SubCell"/>
</dbReference>
<dbReference type="FunFam" id="3.30.160.60:FF:000014">
    <property type="entry name" value="Transcription factor Sp3"/>
    <property type="match status" value="1"/>
</dbReference>
<dbReference type="EMBL" id="VZZX01002907">
    <property type="protein sequence ID" value="NXW70174.1"/>
    <property type="molecule type" value="Genomic_DNA"/>
</dbReference>
<sequence>HTGERPFVCNWLFCGKSFTRSDELERHVRTHTREKKFTCLLCSKRFTRSDHLSKHQKTHAEPGTPKPPPGA</sequence>
<evidence type="ECO:0000313" key="14">
    <source>
        <dbReference type="EMBL" id="NXW70174.1"/>
    </source>
</evidence>
<proteinExistence type="inferred from homology"/>
<dbReference type="PANTHER" id="PTHR23235">
    <property type="entry name" value="KRUEPPEL-LIKE TRANSCRIPTION FACTOR"/>
    <property type="match status" value="1"/>
</dbReference>
<dbReference type="GO" id="GO:0000978">
    <property type="term" value="F:RNA polymerase II cis-regulatory region sequence-specific DNA binding"/>
    <property type="evidence" value="ECO:0007669"/>
    <property type="project" value="TreeGrafter"/>
</dbReference>
<evidence type="ECO:0000256" key="3">
    <source>
        <dbReference type="ARBA" id="ARBA00022737"/>
    </source>
</evidence>
<feature type="non-terminal residue" evidence="14">
    <location>
        <position position="71"/>
    </location>
</feature>
<keyword evidence="6" id="KW-0805">Transcription regulation</keyword>
<dbReference type="Pfam" id="PF00096">
    <property type="entry name" value="zf-C2H2"/>
    <property type="match status" value="2"/>
</dbReference>
<dbReference type="AlphaFoldDB" id="A0A7L4E671"/>
<dbReference type="Proteomes" id="UP000585317">
    <property type="component" value="Unassembled WGS sequence"/>
</dbReference>
<dbReference type="FunFam" id="3.30.160.60:FF:000940">
    <property type="entry name" value="transcription factor Sp7"/>
    <property type="match status" value="1"/>
</dbReference>
<keyword evidence="2" id="KW-0479">Metal-binding</keyword>
<dbReference type="GO" id="GO:0008270">
    <property type="term" value="F:zinc ion binding"/>
    <property type="evidence" value="ECO:0007669"/>
    <property type="project" value="UniProtKB-KW"/>
</dbReference>
<dbReference type="SMART" id="SM00355">
    <property type="entry name" value="ZnF_C2H2"/>
    <property type="match status" value="2"/>
</dbReference>
<dbReference type="Gene3D" id="3.30.160.60">
    <property type="entry name" value="Classic Zinc Finger"/>
    <property type="match status" value="2"/>
</dbReference>
<protein>
    <submittedName>
        <fullName evidence="14">SP7 factor</fullName>
    </submittedName>
</protein>
<feature type="region of interest" description="Disordered" evidence="12">
    <location>
        <begin position="49"/>
        <end position="71"/>
    </location>
</feature>
<name>A0A7L4E671_HIRRU</name>
<evidence type="ECO:0000256" key="7">
    <source>
        <dbReference type="ARBA" id="ARBA00023125"/>
    </source>
</evidence>
<evidence type="ECO:0000256" key="1">
    <source>
        <dbReference type="ARBA" id="ARBA00004123"/>
    </source>
</evidence>